<dbReference type="STRING" id="1754190.A0A1Y1ZHN2"/>
<feature type="coiled-coil region" evidence="9">
    <location>
        <begin position="159"/>
        <end position="218"/>
    </location>
</feature>
<accession>A0A1Y1ZHN2</accession>
<organism evidence="12 13">
    <name type="scientific">Neocallimastix californiae</name>
    <dbReference type="NCBI Taxonomy" id="1754190"/>
    <lineage>
        <taxon>Eukaryota</taxon>
        <taxon>Fungi</taxon>
        <taxon>Fungi incertae sedis</taxon>
        <taxon>Chytridiomycota</taxon>
        <taxon>Chytridiomycota incertae sedis</taxon>
        <taxon>Neocallimastigomycetes</taxon>
        <taxon>Neocallimastigales</taxon>
        <taxon>Neocallimastigaceae</taxon>
        <taxon>Neocallimastix</taxon>
    </lineage>
</organism>
<dbReference type="PANTHER" id="PTHR19316">
    <property type="entry name" value="PROTEIN FOLDING REGULATOR"/>
    <property type="match status" value="1"/>
</dbReference>
<name>A0A1Y1ZHN2_9FUNG</name>
<evidence type="ECO:0000256" key="3">
    <source>
        <dbReference type="ARBA" id="ARBA00015352"/>
    </source>
</evidence>
<keyword evidence="13" id="KW-1185">Reference proteome</keyword>
<feature type="compositionally biased region" description="Basic and acidic residues" evidence="10">
    <location>
        <begin position="381"/>
        <end position="401"/>
    </location>
</feature>
<dbReference type="Pfam" id="PF16782">
    <property type="entry name" value="SIL1"/>
    <property type="match status" value="1"/>
</dbReference>
<sequence>MFKFKNFIFIALIALSFSLITVKANFGEVLRYGKAPNGEDIICVYRFGIPQNCYPKVFQPTEEYQTILKGQEVPPGLDVQLSLVTGERRAKLSDVQIRAKRLAQQHPQPQKRFYQPQRNIRQIPHPRYNFSKQEELKKRQNQQQLEAQQQYLNYLHNVQLKKEKEAEEAKEQYLQYLRKQQEQKEIEEEQSQYLENLQNQKQQEAEEAQQQYLQYLQKLRLFARYHPSRQTYQQRQYQQKYLYYLKQEQLSKQNEAEEAKEQYLQYIKQLEKQRESREVQSQYLQQFQNQKQQEAEEAKQQYLHYLQQHENVKDLKEQMDNQKQEKEQEKEQEREQENLNEEVKMSDKLVDGQLNTSDKSHEKDQFNEIVTVENETEDGESERKIENEMKEKNTQSQEKVDIQSNKYESNENHEKRNEKDNKSKESDEEVPKIYYQDKVSYDEAFGSLKKAQSIEEKIEILEQIEDIVHHIEFGQLLMKNIEEFIPYLKHDDSKIRALSAICIGSSLQNNPEARKLAVQHNLYDILMERLTNEEDNNVLKRLCYAFSNLVRGDIKMIKKIHESKGLQLLYQLYVRKPSIHNRLEVFITDIFDSEKMNEGTKLEEFIDKQGAQLWCSVFQHNILSNRGYIPDSLNSLSIMLETCQSLSIKPELLHVLHNLPNKQPELFEEDHDLNNSIQKILKYQSSENTQPSQKY</sequence>
<feature type="region of interest" description="Disordered" evidence="10">
    <location>
        <begin position="317"/>
        <end position="430"/>
    </location>
</feature>
<reference evidence="12 13" key="1">
    <citation type="submission" date="2016-08" db="EMBL/GenBank/DDBJ databases">
        <title>A Parts List for Fungal Cellulosomes Revealed by Comparative Genomics.</title>
        <authorList>
            <consortium name="DOE Joint Genome Institute"/>
            <person name="Haitjema C.H."/>
            <person name="Gilmore S.P."/>
            <person name="Henske J.K."/>
            <person name="Solomon K.V."/>
            <person name="De Groot R."/>
            <person name="Kuo A."/>
            <person name="Mondo S.J."/>
            <person name="Salamov A.A."/>
            <person name="Labutti K."/>
            <person name="Zhao Z."/>
            <person name="Chiniquy J."/>
            <person name="Barry K."/>
            <person name="Brewer H.M."/>
            <person name="Purvine S.O."/>
            <person name="Wright A.T."/>
            <person name="Boxma B."/>
            <person name="Van Alen T."/>
            <person name="Hackstein J.H."/>
            <person name="Baker S.E."/>
            <person name="Grigoriev I.V."/>
            <person name="O'Malley M.A."/>
        </authorList>
    </citation>
    <scope>NUCLEOTIDE SEQUENCE [LARGE SCALE GENOMIC DNA]</scope>
    <source>
        <strain evidence="12 13">G1</strain>
    </source>
</reference>
<keyword evidence="4" id="KW-0813">Transport</keyword>
<feature type="chain" id="PRO_5013345037" description="Nucleotide exchange factor SIL1" evidence="11">
    <location>
        <begin position="25"/>
        <end position="695"/>
    </location>
</feature>
<evidence type="ECO:0000256" key="2">
    <source>
        <dbReference type="ARBA" id="ARBA00011799"/>
    </source>
</evidence>
<evidence type="ECO:0000313" key="13">
    <source>
        <dbReference type="Proteomes" id="UP000193920"/>
    </source>
</evidence>
<evidence type="ECO:0000256" key="6">
    <source>
        <dbReference type="ARBA" id="ARBA00022824"/>
    </source>
</evidence>
<feature type="compositionally biased region" description="Basic and acidic residues" evidence="10">
    <location>
        <begin position="317"/>
        <end position="350"/>
    </location>
</feature>
<evidence type="ECO:0000313" key="12">
    <source>
        <dbReference type="EMBL" id="ORY09704.1"/>
    </source>
</evidence>
<evidence type="ECO:0000256" key="9">
    <source>
        <dbReference type="SAM" id="Coils"/>
    </source>
</evidence>
<comment type="similarity">
    <text evidence="1">Belongs to the SIL1 family.</text>
</comment>
<dbReference type="AlphaFoldDB" id="A0A1Y1ZHN2"/>
<proteinExistence type="inferred from homology"/>
<dbReference type="InterPro" id="IPR011989">
    <property type="entry name" value="ARM-like"/>
</dbReference>
<dbReference type="EMBL" id="MCOG01000404">
    <property type="protein sequence ID" value="ORY09704.1"/>
    <property type="molecule type" value="Genomic_DNA"/>
</dbReference>
<dbReference type="InterPro" id="IPR031884">
    <property type="entry name" value="Sil1_fungi"/>
</dbReference>
<comment type="caution">
    <text evidence="12">The sequence shown here is derived from an EMBL/GenBank/DDBJ whole genome shotgun (WGS) entry which is preliminary data.</text>
</comment>
<dbReference type="OrthoDB" id="448649at2759"/>
<comment type="subunit">
    <text evidence="2">Interacts with KAR2.</text>
</comment>
<evidence type="ECO:0000256" key="5">
    <source>
        <dbReference type="ARBA" id="ARBA00022729"/>
    </source>
</evidence>
<dbReference type="GO" id="GO:0005783">
    <property type="term" value="C:endoplasmic reticulum"/>
    <property type="evidence" value="ECO:0007669"/>
    <property type="project" value="InterPro"/>
</dbReference>
<evidence type="ECO:0000256" key="8">
    <source>
        <dbReference type="ARBA" id="ARBA00023010"/>
    </source>
</evidence>
<feature type="signal peptide" evidence="11">
    <location>
        <begin position="1"/>
        <end position="24"/>
    </location>
</feature>
<protein>
    <recommendedName>
        <fullName evidence="3">Nucleotide exchange factor SIL1</fullName>
    </recommendedName>
</protein>
<dbReference type="InterPro" id="IPR050693">
    <property type="entry name" value="Hsp70_NEF-Inhibitors"/>
</dbReference>
<evidence type="ECO:0000256" key="11">
    <source>
        <dbReference type="SAM" id="SignalP"/>
    </source>
</evidence>
<evidence type="ECO:0000256" key="1">
    <source>
        <dbReference type="ARBA" id="ARBA00010588"/>
    </source>
</evidence>
<dbReference type="Proteomes" id="UP000193920">
    <property type="component" value="Unassembled WGS sequence"/>
</dbReference>
<feature type="compositionally biased region" description="Basic and acidic residues" evidence="10">
    <location>
        <begin position="408"/>
        <end position="430"/>
    </location>
</feature>
<dbReference type="InterPro" id="IPR016024">
    <property type="entry name" value="ARM-type_fold"/>
</dbReference>
<keyword evidence="8" id="KW-0811">Translocation</keyword>
<dbReference type="GO" id="GO:0015031">
    <property type="term" value="P:protein transport"/>
    <property type="evidence" value="ECO:0007669"/>
    <property type="project" value="UniProtKB-KW"/>
</dbReference>
<evidence type="ECO:0000256" key="10">
    <source>
        <dbReference type="SAM" id="MobiDB-lite"/>
    </source>
</evidence>
<keyword evidence="5 11" id="KW-0732">Signal</keyword>
<evidence type="ECO:0000256" key="7">
    <source>
        <dbReference type="ARBA" id="ARBA00022927"/>
    </source>
</evidence>
<dbReference type="PANTHER" id="PTHR19316:SF34">
    <property type="entry name" value="NUCLEOTIDE EXCHANGE FACTOR SIL1"/>
    <property type="match status" value="1"/>
</dbReference>
<keyword evidence="6" id="KW-0256">Endoplasmic reticulum</keyword>
<dbReference type="GO" id="GO:0000774">
    <property type="term" value="F:adenyl-nucleotide exchange factor activity"/>
    <property type="evidence" value="ECO:0007669"/>
    <property type="project" value="InterPro"/>
</dbReference>
<evidence type="ECO:0000256" key="4">
    <source>
        <dbReference type="ARBA" id="ARBA00022448"/>
    </source>
</evidence>
<keyword evidence="9" id="KW-0175">Coiled coil</keyword>
<keyword evidence="7" id="KW-0653">Protein transport</keyword>
<dbReference type="Gene3D" id="1.25.10.10">
    <property type="entry name" value="Leucine-rich Repeat Variant"/>
    <property type="match status" value="1"/>
</dbReference>
<dbReference type="SUPFAM" id="SSF48371">
    <property type="entry name" value="ARM repeat"/>
    <property type="match status" value="1"/>
</dbReference>
<gene>
    <name evidence="12" type="ORF">LY90DRAFT_678075</name>
</gene>